<dbReference type="OrthoDB" id="7685821at2759"/>
<dbReference type="AlphaFoldDB" id="A0A6P3XI15"/>
<evidence type="ECO:0000256" key="1">
    <source>
        <dbReference type="SAM" id="Phobius"/>
    </source>
</evidence>
<protein>
    <submittedName>
        <fullName evidence="3">Uncharacterized protein LOC106746024</fullName>
    </submittedName>
</protein>
<evidence type="ECO:0000313" key="2">
    <source>
        <dbReference type="Proteomes" id="UP000515204"/>
    </source>
</evidence>
<feature type="transmembrane region" description="Helical" evidence="1">
    <location>
        <begin position="97"/>
        <end position="116"/>
    </location>
</feature>
<organism evidence="2 3">
    <name type="scientific">Dinoponera quadriceps</name>
    <name type="common">South American ant</name>
    <dbReference type="NCBI Taxonomy" id="609295"/>
    <lineage>
        <taxon>Eukaryota</taxon>
        <taxon>Metazoa</taxon>
        <taxon>Ecdysozoa</taxon>
        <taxon>Arthropoda</taxon>
        <taxon>Hexapoda</taxon>
        <taxon>Insecta</taxon>
        <taxon>Pterygota</taxon>
        <taxon>Neoptera</taxon>
        <taxon>Endopterygota</taxon>
        <taxon>Hymenoptera</taxon>
        <taxon>Apocrita</taxon>
        <taxon>Aculeata</taxon>
        <taxon>Formicoidea</taxon>
        <taxon>Formicidae</taxon>
        <taxon>Ponerinae</taxon>
        <taxon>Ponerini</taxon>
        <taxon>Dinoponera</taxon>
    </lineage>
</organism>
<keyword evidence="1" id="KW-0472">Membrane</keyword>
<sequence length="129" mass="15137">MSIANRLRFCKTCCQPYFYICPRDLVRCKYTAYLTTLVNLLAPLICNQFLINVADKTQLKAHREGHDNFIFISTKCIADLYHWTQEHVFKRLRADNFLWSIVMSTFLFAIGIKLNLELNAWNLPKTTGR</sequence>
<reference evidence="3" key="1">
    <citation type="submission" date="2025-08" db="UniProtKB">
        <authorList>
            <consortium name="RefSeq"/>
        </authorList>
    </citation>
    <scope>IDENTIFICATION</scope>
</reference>
<name>A0A6P3XI15_DINQU</name>
<keyword evidence="1" id="KW-0812">Transmembrane</keyword>
<keyword evidence="1" id="KW-1133">Transmembrane helix</keyword>
<dbReference type="KEGG" id="dqu:106746024"/>
<gene>
    <name evidence="3" type="primary">LOC106746024</name>
</gene>
<proteinExistence type="predicted"/>
<evidence type="ECO:0000313" key="3">
    <source>
        <dbReference type="RefSeq" id="XP_014477609.1"/>
    </source>
</evidence>
<dbReference type="Proteomes" id="UP000515204">
    <property type="component" value="Unplaced"/>
</dbReference>
<keyword evidence="2" id="KW-1185">Reference proteome</keyword>
<dbReference type="GeneID" id="106746024"/>
<dbReference type="RefSeq" id="XP_014477609.1">
    <property type="nucleotide sequence ID" value="XM_014622123.1"/>
</dbReference>
<accession>A0A6P3XI15</accession>